<evidence type="ECO:0000256" key="12">
    <source>
        <dbReference type="ARBA" id="ARBA00034018"/>
    </source>
</evidence>
<dbReference type="FunFam" id="1.20.1560.10:FF:000037">
    <property type="entry name" value="ATP-binding cassette subfamily C member 10"/>
    <property type="match status" value="1"/>
</dbReference>
<name>A0A0K8T639_LYGHE</name>
<evidence type="ECO:0000256" key="7">
    <source>
        <dbReference type="ARBA" id="ARBA00022741"/>
    </source>
</evidence>
<comment type="catalytic activity">
    <reaction evidence="12">
        <text>ATP + H2O + xenobioticSide 1 = ADP + phosphate + xenobioticSide 2.</text>
        <dbReference type="EC" id="7.6.2.2"/>
    </reaction>
</comment>
<evidence type="ECO:0000256" key="11">
    <source>
        <dbReference type="ARBA" id="ARBA00023136"/>
    </source>
</evidence>
<feature type="domain" description="ABC transporter" evidence="14">
    <location>
        <begin position="1260"/>
        <end position="1491"/>
    </location>
</feature>
<dbReference type="InterPro" id="IPR036640">
    <property type="entry name" value="ABC1_TM_sf"/>
</dbReference>
<dbReference type="SUPFAM" id="SSF90123">
    <property type="entry name" value="ABC transporter transmembrane region"/>
    <property type="match status" value="2"/>
</dbReference>
<comment type="subcellular location">
    <subcellularLocation>
        <location evidence="1">Membrane</location>
        <topology evidence="1">Multi-pass membrane protein</topology>
    </subcellularLocation>
</comment>
<feature type="transmembrane region" description="Helical" evidence="13">
    <location>
        <begin position="106"/>
        <end position="126"/>
    </location>
</feature>
<dbReference type="CDD" id="cd18598">
    <property type="entry name" value="ABC_6TM_MRP7_D1_like"/>
    <property type="match status" value="1"/>
</dbReference>
<reference evidence="16" key="1">
    <citation type="submission" date="2014-09" db="EMBL/GenBank/DDBJ databases">
        <authorList>
            <person name="Magalhaes I.L.F."/>
            <person name="Oliveira U."/>
            <person name="Santos F.R."/>
            <person name="Vidigal T.H.D.A."/>
            <person name="Brescovit A.D."/>
            <person name="Santos A.J."/>
        </authorList>
    </citation>
    <scope>NUCLEOTIDE SEQUENCE</scope>
</reference>
<proteinExistence type="inferred from homology"/>
<keyword evidence="6" id="KW-0677">Repeat</keyword>
<keyword evidence="5 13" id="KW-0812">Transmembrane</keyword>
<feature type="transmembrane region" description="Helical" evidence="13">
    <location>
        <begin position="1048"/>
        <end position="1066"/>
    </location>
</feature>
<evidence type="ECO:0000259" key="15">
    <source>
        <dbReference type="PROSITE" id="PS50929"/>
    </source>
</evidence>
<dbReference type="SUPFAM" id="SSF52540">
    <property type="entry name" value="P-loop containing nucleoside triphosphate hydrolases"/>
    <property type="match status" value="2"/>
</dbReference>
<dbReference type="FunFam" id="3.40.50.300:FF:000997">
    <property type="entry name" value="Multidrug resistance-associated protein 1"/>
    <property type="match status" value="1"/>
</dbReference>
<dbReference type="FunFam" id="1.20.1560.10:FF:000113">
    <property type="entry name" value="ABC transporter, putative"/>
    <property type="match status" value="1"/>
</dbReference>
<feature type="transmembrane region" description="Helical" evidence="13">
    <location>
        <begin position="1166"/>
        <end position="1185"/>
    </location>
</feature>
<evidence type="ECO:0000256" key="10">
    <source>
        <dbReference type="ARBA" id="ARBA00022989"/>
    </source>
</evidence>
<feature type="transmembrane region" description="Helical" evidence="13">
    <location>
        <begin position="581"/>
        <end position="602"/>
    </location>
</feature>
<feature type="transmembrane region" description="Helical" evidence="13">
    <location>
        <begin position="535"/>
        <end position="561"/>
    </location>
</feature>
<keyword evidence="8" id="KW-0067">ATP-binding</keyword>
<dbReference type="SMART" id="SM00382">
    <property type="entry name" value="AAA"/>
    <property type="match status" value="2"/>
</dbReference>
<sequence length="1495" mass="166540">MALPSNLISNWSWIDFCGKDSFSIWNFKHRDLDICFQSVAFQMPILTLITVVSAYYIGALRLHISRCQSDLWVLRARSLFTIFLVVVPILRAYIEESSYPGQLRTVDYTLSAIQCFTWLVHFSYLATLQNRLGPTLRGPVPIGVLWSVNYIISWMNLHSNFLILKSPDTVLYNSKIPFIFAAIETFVQTLYLFTLIPTGRDNPRVRFHALAQSQSGDQSPTTYSRFNADDDRRGYLGNPMDGYGPLDRLFFSWVNPLLSKGCNGQIESSDDLYDLPDKLSAHHLSVHIIKAVYPLHESYCRKSLFRALHSCFWVEFYGVGIIKFIGDVAGFCTPLLLKALVQFIEDSSEPISYGYIYAIGLCTASLVGAFCNAHFNYKVTIVTLRMRGALVSLIYRKILSVNKVTLSNVKTGEIVNYMSIDVNRIMNSCVSFHSFWSTPFQVVVICYLLYLQIGISFLGVVIITLLLIPLNRYIATKIGDYTRSMMQHKDNRISCMSEILKGIKAIKLNVWESYFVGKICGHRKQEMKYLIRRKCLDAICVFFWATTPVIISVTTFITYIYTGHQLSASVVFTTLALLNMLIIPLNSFPWILTGLVEAWISIKRVEKLLELSDENLPEYYDPPVSTNSENVIEIRNGNFDWGNLNFKLEAIDFSIQQGQLVGIIGPVGSGKTSLVTAIMAELAKSSGSVSVPEYEQGFGYVGQVPWLQRGTIMDNILFGEPYTHQKYMAVTMACALSEDINALPGKDGYNIGEGGGALSGGQKARVALARAVYKDMPVYILDDILSAVDVHVARHIFTHCICGVLKNKTRIVVTHYPEMLVNADLVVELDGGRIVKKGSPKDVLTNYVDYVTDLGLELEKSTSCFGDVSGNRSDSKVPASDLSLPAPGNKVEDEQKVYGFLSWRVYGTYLAAAGLCIWPLIVLTVLVMQASRNLNDWWLAHWVSNMVNGTYGPDKLMENLSPGLVNSNATDRTSYYISVYVVIGGVTSGVALLRAFLFALGGILACRNIHNRLLDKVINAKSLFFDTVSSGHILNRFSSDVCTIDDNLPFVVNILVSVIFSVLGTLGTAIYSLPYVCLVIAPLVPIYHNLQSTYRTSSCELKRLASLTLTPLYSHFTETVQGLMTIRAFRVTSKFRLDNAVWLDSNTKTQLCCSAVSQWLGLRLQLIGVMVISGVGLLAVLRHHLDFVDAGYVGLAISYTLGLTSILSSLVSIGTETEMEMISVERVNHYLNEQHDGLEGENRICSSFSLPFGWPTHGVVSFSRVYFRHRDHLPYCLRNISFTTRPGERIGVVGRTGAGKSSIVAALFRLAEISEGTITIDAVNIKNLPLYDLRSRMGIIPQDPFIFTGTVKANLDPLGFHSDAELWNVLMKTRLTQAVKSVGGLDAVIKSDSLSVGQNQLVCLARAVLHHAKVICIDEATANLDEETDRIIQQTIRTCFKQSTVITIAHRVRSVIDSDRVLVLGDGKILEFDTPNALLQKTDSFFYALANEGYQ</sequence>
<dbReference type="PROSITE" id="PS50893">
    <property type="entry name" value="ABC_TRANSPORTER_2"/>
    <property type="match status" value="2"/>
</dbReference>
<feature type="transmembrane region" description="Helical" evidence="13">
    <location>
        <begin position="355"/>
        <end position="375"/>
    </location>
</feature>
<feature type="domain" description="ABC transmembrane type-1" evidence="15">
    <location>
        <begin position="920"/>
        <end position="1219"/>
    </location>
</feature>
<evidence type="ECO:0000256" key="4">
    <source>
        <dbReference type="ARBA" id="ARBA00022448"/>
    </source>
</evidence>
<dbReference type="InterPro" id="IPR003593">
    <property type="entry name" value="AAA+_ATPase"/>
</dbReference>
<feature type="domain" description="ABC transporter" evidence="14">
    <location>
        <begin position="626"/>
        <end position="856"/>
    </location>
</feature>
<organism evidence="16">
    <name type="scientific">Lygus hesperus</name>
    <name type="common">Western plant bug</name>
    <dbReference type="NCBI Taxonomy" id="30085"/>
    <lineage>
        <taxon>Eukaryota</taxon>
        <taxon>Metazoa</taxon>
        <taxon>Ecdysozoa</taxon>
        <taxon>Arthropoda</taxon>
        <taxon>Hexapoda</taxon>
        <taxon>Insecta</taxon>
        <taxon>Pterygota</taxon>
        <taxon>Neoptera</taxon>
        <taxon>Paraneoptera</taxon>
        <taxon>Hemiptera</taxon>
        <taxon>Heteroptera</taxon>
        <taxon>Panheteroptera</taxon>
        <taxon>Cimicomorpha</taxon>
        <taxon>Miridae</taxon>
        <taxon>Mirini</taxon>
        <taxon>Lygus</taxon>
    </lineage>
</organism>
<dbReference type="InterPro" id="IPR017871">
    <property type="entry name" value="ABC_transporter-like_CS"/>
</dbReference>
<keyword evidence="7" id="KW-0547">Nucleotide-binding</keyword>
<evidence type="ECO:0000256" key="9">
    <source>
        <dbReference type="ARBA" id="ARBA00022967"/>
    </source>
</evidence>
<dbReference type="PANTHER" id="PTHR24223">
    <property type="entry name" value="ATP-BINDING CASSETTE SUB-FAMILY C"/>
    <property type="match status" value="1"/>
</dbReference>
<dbReference type="CDD" id="cd03250">
    <property type="entry name" value="ABCC_MRP_domain1"/>
    <property type="match status" value="1"/>
</dbReference>
<dbReference type="InterPro" id="IPR003439">
    <property type="entry name" value="ABC_transporter-like_ATP-bd"/>
</dbReference>
<dbReference type="EC" id="7.6.2.2" evidence="3"/>
<dbReference type="PANTHER" id="PTHR24223:SF330">
    <property type="entry name" value="ATP-BINDING CASSETTE SUB-FAMILY C MEMBER 10"/>
    <property type="match status" value="1"/>
</dbReference>
<evidence type="ECO:0000256" key="5">
    <source>
        <dbReference type="ARBA" id="ARBA00022692"/>
    </source>
</evidence>
<feature type="transmembrane region" description="Helical" evidence="13">
    <location>
        <begin position="1191"/>
        <end position="1213"/>
    </location>
</feature>
<evidence type="ECO:0000256" key="6">
    <source>
        <dbReference type="ARBA" id="ARBA00022737"/>
    </source>
</evidence>
<dbReference type="Pfam" id="PF00664">
    <property type="entry name" value="ABC_membrane"/>
    <property type="match status" value="2"/>
</dbReference>
<dbReference type="InterPro" id="IPR050173">
    <property type="entry name" value="ABC_transporter_C-like"/>
</dbReference>
<feature type="domain" description="ABC transmembrane type-1" evidence="15">
    <location>
        <begin position="318"/>
        <end position="597"/>
    </location>
</feature>
<dbReference type="GO" id="GO:0016020">
    <property type="term" value="C:membrane"/>
    <property type="evidence" value="ECO:0007669"/>
    <property type="project" value="UniProtKB-SubCell"/>
</dbReference>
<feature type="transmembrane region" description="Helical" evidence="13">
    <location>
        <begin position="72"/>
        <end position="94"/>
    </location>
</feature>
<feature type="transmembrane region" description="Helical" evidence="13">
    <location>
        <begin position="176"/>
        <end position="196"/>
    </location>
</feature>
<protein>
    <recommendedName>
        <fullName evidence="3">ABC-type xenobiotic transporter</fullName>
        <ecNumber evidence="3">7.6.2.2</ecNumber>
    </recommendedName>
</protein>
<keyword evidence="4" id="KW-0813">Transport</keyword>
<evidence type="ECO:0000256" key="2">
    <source>
        <dbReference type="ARBA" id="ARBA00009726"/>
    </source>
</evidence>
<dbReference type="InterPro" id="IPR027417">
    <property type="entry name" value="P-loop_NTPase"/>
</dbReference>
<dbReference type="PROSITE" id="PS50929">
    <property type="entry name" value="ABC_TM1F"/>
    <property type="match status" value="2"/>
</dbReference>
<feature type="transmembrane region" description="Helical" evidence="13">
    <location>
        <begin position="977"/>
        <end position="1006"/>
    </location>
</feature>
<evidence type="ECO:0000313" key="16">
    <source>
        <dbReference type="EMBL" id="JAG60896.1"/>
    </source>
</evidence>
<dbReference type="PROSITE" id="PS00211">
    <property type="entry name" value="ABC_TRANSPORTER_1"/>
    <property type="match status" value="1"/>
</dbReference>
<accession>A0A0K8T639</accession>
<feature type="transmembrane region" description="Helical" evidence="13">
    <location>
        <begin position="442"/>
        <end position="468"/>
    </location>
</feature>
<dbReference type="GO" id="GO:0008559">
    <property type="term" value="F:ABC-type xenobiotic transporter activity"/>
    <property type="evidence" value="ECO:0007669"/>
    <property type="project" value="UniProtKB-EC"/>
</dbReference>
<evidence type="ECO:0000256" key="1">
    <source>
        <dbReference type="ARBA" id="ARBA00004141"/>
    </source>
</evidence>
<keyword evidence="11 13" id="KW-0472">Membrane</keyword>
<comment type="similarity">
    <text evidence="2">Belongs to the ABC transporter superfamily. ABCC family. Conjugate transporter (TC 3.A.1.208) subfamily.</text>
</comment>
<dbReference type="GO" id="GO:0016887">
    <property type="term" value="F:ATP hydrolysis activity"/>
    <property type="evidence" value="ECO:0007669"/>
    <property type="project" value="InterPro"/>
</dbReference>
<dbReference type="Gene3D" id="1.20.1560.10">
    <property type="entry name" value="ABC transporter type 1, transmembrane domain"/>
    <property type="match status" value="2"/>
</dbReference>
<evidence type="ECO:0000256" key="8">
    <source>
        <dbReference type="ARBA" id="ARBA00022840"/>
    </source>
</evidence>
<feature type="transmembrane region" description="Helical" evidence="13">
    <location>
        <begin position="906"/>
        <end position="928"/>
    </location>
</feature>
<keyword evidence="10 13" id="KW-1133">Transmembrane helix</keyword>
<dbReference type="CDD" id="cd18605">
    <property type="entry name" value="ABC_6TM_MRP7_D2_like"/>
    <property type="match status" value="1"/>
</dbReference>
<feature type="transmembrane region" description="Helical" evidence="13">
    <location>
        <begin position="39"/>
        <end position="60"/>
    </location>
</feature>
<dbReference type="Gene3D" id="3.40.50.300">
    <property type="entry name" value="P-loop containing nucleotide triphosphate hydrolases"/>
    <property type="match status" value="2"/>
</dbReference>
<dbReference type="FunFam" id="3.40.50.300:FF:000163">
    <property type="entry name" value="Multidrug resistance-associated protein member 4"/>
    <property type="match status" value="1"/>
</dbReference>
<dbReference type="Pfam" id="PF00005">
    <property type="entry name" value="ABC_tran"/>
    <property type="match status" value="2"/>
</dbReference>
<dbReference type="InterPro" id="IPR011527">
    <property type="entry name" value="ABC1_TM_dom"/>
</dbReference>
<keyword evidence="9" id="KW-1278">Translocase</keyword>
<dbReference type="GO" id="GO:0005524">
    <property type="term" value="F:ATP binding"/>
    <property type="evidence" value="ECO:0007669"/>
    <property type="project" value="UniProtKB-KW"/>
</dbReference>
<feature type="transmembrane region" description="Helical" evidence="13">
    <location>
        <begin position="138"/>
        <end position="156"/>
    </location>
</feature>
<evidence type="ECO:0000259" key="14">
    <source>
        <dbReference type="PROSITE" id="PS50893"/>
    </source>
</evidence>
<evidence type="ECO:0000256" key="3">
    <source>
        <dbReference type="ARBA" id="ARBA00012191"/>
    </source>
</evidence>
<evidence type="ECO:0000256" key="13">
    <source>
        <dbReference type="SAM" id="Phobius"/>
    </source>
</evidence>
<dbReference type="EMBL" id="GBRD01004925">
    <property type="protein sequence ID" value="JAG60896.1"/>
    <property type="molecule type" value="Transcribed_RNA"/>
</dbReference>
<dbReference type="CDD" id="cd03244">
    <property type="entry name" value="ABCC_MRP_domain2"/>
    <property type="match status" value="1"/>
</dbReference>